<feature type="compositionally biased region" description="Polar residues" evidence="2">
    <location>
        <begin position="77"/>
        <end position="88"/>
    </location>
</feature>
<feature type="compositionally biased region" description="Acidic residues" evidence="2">
    <location>
        <begin position="235"/>
        <end position="244"/>
    </location>
</feature>
<evidence type="ECO:0000256" key="1">
    <source>
        <dbReference type="SAM" id="Coils"/>
    </source>
</evidence>
<dbReference type="EMBL" id="PYSW02000004">
    <property type="protein sequence ID" value="KAG2392774.1"/>
    <property type="molecule type" value="Genomic_DNA"/>
</dbReference>
<proteinExistence type="predicted"/>
<dbReference type="InterPro" id="IPR029071">
    <property type="entry name" value="Ubiquitin-like_domsf"/>
</dbReference>
<name>A0AA88GY85_NAELO</name>
<protein>
    <submittedName>
        <fullName evidence="3">Uncharacterized protein</fullName>
    </submittedName>
</protein>
<evidence type="ECO:0000256" key="2">
    <source>
        <dbReference type="SAM" id="MobiDB-lite"/>
    </source>
</evidence>
<gene>
    <name evidence="3" type="ORF">C9374_011499</name>
</gene>
<reference evidence="3 4" key="1">
    <citation type="journal article" date="2018" name="BMC Genomics">
        <title>The genome of Naegleria lovaniensis, the basis for a comparative approach to unravel pathogenicity factors of the human pathogenic amoeba N. fowleri.</title>
        <authorList>
            <person name="Liechti N."/>
            <person name="Schurch N."/>
            <person name="Bruggmann R."/>
            <person name="Wittwer M."/>
        </authorList>
    </citation>
    <scope>NUCLEOTIDE SEQUENCE [LARGE SCALE GENOMIC DNA]</scope>
    <source>
        <strain evidence="3 4">ATCC 30569</strain>
    </source>
</reference>
<feature type="coiled-coil region" evidence="1">
    <location>
        <begin position="183"/>
        <end position="221"/>
    </location>
</feature>
<organism evidence="3 4">
    <name type="scientific">Naegleria lovaniensis</name>
    <name type="common">Amoeba</name>
    <dbReference type="NCBI Taxonomy" id="51637"/>
    <lineage>
        <taxon>Eukaryota</taxon>
        <taxon>Discoba</taxon>
        <taxon>Heterolobosea</taxon>
        <taxon>Tetramitia</taxon>
        <taxon>Eutetramitia</taxon>
        <taxon>Vahlkampfiidae</taxon>
        <taxon>Naegleria</taxon>
    </lineage>
</organism>
<evidence type="ECO:0000313" key="4">
    <source>
        <dbReference type="Proteomes" id="UP000816034"/>
    </source>
</evidence>
<dbReference type="RefSeq" id="XP_044554668.1">
    <property type="nucleotide sequence ID" value="XM_044687162.1"/>
</dbReference>
<dbReference type="AlphaFoldDB" id="A0AA88GY85"/>
<accession>A0AA88GY85</accession>
<feature type="region of interest" description="Disordered" evidence="2">
    <location>
        <begin position="234"/>
        <end position="257"/>
    </location>
</feature>
<sequence>MLSLSNHSSRNVFNMEIKEEEEITSRSLLESFSCKKSDAFQSRQIIQRDSSLREVNSRKSASSSSSSTTTFQASKSDSNNHLQFSKNGIQKKKSKRNAFTATRNSVACLSISSNRITHTLNHEKRLMDRIKNLQMPRLNYVTKQKGCSVERPVQQEKSQTNSNLNFSSTHISTKSKIGSVRSIIDVNAQSQHIEEEMDNFLEEANQENSEEQNNEHACNVEERNNEHDTFMDTHQDEEELEQETSETSPSEHDGYEISEDEDDDHQILNNHSLSSDESDDASNKKIYENKKQVLVKREGHNDMTLWVRMDMSFHNFKRKLCKRLGLKPSRQILEIFGEPQFEHRRFITVEDLCQLFNVGDTQQLECQLCPIEIEVVDD</sequence>
<dbReference type="Proteomes" id="UP000816034">
    <property type="component" value="Unassembled WGS sequence"/>
</dbReference>
<dbReference type="GeneID" id="68103953"/>
<evidence type="ECO:0000313" key="3">
    <source>
        <dbReference type="EMBL" id="KAG2392774.1"/>
    </source>
</evidence>
<feature type="region of interest" description="Disordered" evidence="2">
    <location>
        <begin position="51"/>
        <end position="98"/>
    </location>
</feature>
<feature type="compositionally biased region" description="Low complexity" evidence="2">
    <location>
        <begin position="58"/>
        <end position="76"/>
    </location>
</feature>
<keyword evidence="4" id="KW-1185">Reference proteome</keyword>
<keyword evidence="1" id="KW-0175">Coiled coil</keyword>
<dbReference type="SUPFAM" id="SSF54236">
    <property type="entry name" value="Ubiquitin-like"/>
    <property type="match status" value="1"/>
</dbReference>
<comment type="caution">
    <text evidence="3">The sequence shown here is derived from an EMBL/GenBank/DDBJ whole genome shotgun (WGS) entry which is preliminary data.</text>
</comment>